<name>A0AAV4RHN0_CAEEX</name>
<dbReference type="EMBL" id="BPLR01008059">
    <property type="protein sequence ID" value="GIY21833.1"/>
    <property type="molecule type" value="Genomic_DNA"/>
</dbReference>
<sequence>MGNILCGVMVRNGRFGGKSMRFYANVLRIRIVMSCGGRGELMTYFLQTVDIWKIGNIQRRKGLSTKFGKSTRIIGKKTNN</sequence>
<dbReference type="Proteomes" id="UP001054945">
    <property type="component" value="Unassembled WGS sequence"/>
</dbReference>
<comment type="caution">
    <text evidence="1">The sequence shown here is derived from an EMBL/GenBank/DDBJ whole genome shotgun (WGS) entry which is preliminary data.</text>
</comment>
<dbReference type="AlphaFoldDB" id="A0AAV4RHN0"/>
<accession>A0AAV4RHN0</accession>
<evidence type="ECO:0000313" key="2">
    <source>
        <dbReference type="Proteomes" id="UP001054945"/>
    </source>
</evidence>
<organism evidence="1 2">
    <name type="scientific">Caerostris extrusa</name>
    <name type="common">Bark spider</name>
    <name type="synonym">Caerostris bankana</name>
    <dbReference type="NCBI Taxonomy" id="172846"/>
    <lineage>
        <taxon>Eukaryota</taxon>
        <taxon>Metazoa</taxon>
        <taxon>Ecdysozoa</taxon>
        <taxon>Arthropoda</taxon>
        <taxon>Chelicerata</taxon>
        <taxon>Arachnida</taxon>
        <taxon>Araneae</taxon>
        <taxon>Araneomorphae</taxon>
        <taxon>Entelegynae</taxon>
        <taxon>Araneoidea</taxon>
        <taxon>Araneidae</taxon>
        <taxon>Caerostris</taxon>
    </lineage>
</organism>
<keyword evidence="2" id="KW-1185">Reference proteome</keyword>
<reference evidence="1 2" key="1">
    <citation type="submission" date="2021-06" db="EMBL/GenBank/DDBJ databases">
        <title>Caerostris extrusa draft genome.</title>
        <authorList>
            <person name="Kono N."/>
            <person name="Arakawa K."/>
        </authorList>
    </citation>
    <scope>NUCLEOTIDE SEQUENCE [LARGE SCALE GENOMIC DNA]</scope>
</reference>
<protein>
    <submittedName>
        <fullName evidence="1">Uncharacterized protein</fullName>
    </submittedName>
</protein>
<evidence type="ECO:0000313" key="1">
    <source>
        <dbReference type="EMBL" id="GIY21833.1"/>
    </source>
</evidence>
<proteinExistence type="predicted"/>
<gene>
    <name evidence="1" type="ORF">CEXT_726951</name>
</gene>